<dbReference type="EMBL" id="CP002547">
    <property type="protein sequence ID" value="ADY54537.1"/>
    <property type="molecule type" value="Genomic_DNA"/>
</dbReference>
<keyword evidence="3" id="KW-1185">Reference proteome</keyword>
<dbReference type="Proteomes" id="UP000007488">
    <property type="component" value="Chromosome"/>
</dbReference>
<dbReference type="Pfam" id="PF12655">
    <property type="entry name" value="CDIF630_02480-like"/>
    <property type="match status" value="1"/>
</dbReference>
<accession>F0SW51</accession>
<feature type="compositionally biased region" description="Basic and acidic residues" evidence="1">
    <location>
        <begin position="8"/>
        <end position="26"/>
    </location>
</feature>
<dbReference type="OrthoDB" id="1708132at2"/>
<feature type="region of interest" description="Disordered" evidence="1">
    <location>
        <begin position="1"/>
        <end position="31"/>
    </location>
</feature>
<reference evidence="2 3" key="1">
    <citation type="journal article" date="2011" name="Stand. Genomic Sci.">
        <title>Complete genome sequence of Syntrophobotulus glycolicus type strain (FlGlyR).</title>
        <authorList>
            <person name="Han C."/>
            <person name="Mwirichia R."/>
            <person name="Chertkov O."/>
            <person name="Held B."/>
            <person name="Lapidus A."/>
            <person name="Nolan M."/>
            <person name="Lucas S."/>
            <person name="Hammon N."/>
            <person name="Deshpande S."/>
            <person name="Cheng J.F."/>
            <person name="Tapia R."/>
            <person name="Goodwin L."/>
            <person name="Pitluck S."/>
            <person name="Huntemann M."/>
            <person name="Liolios K."/>
            <person name="Ivanova N."/>
            <person name="Pagani I."/>
            <person name="Mavromatis K."/>
            <person name="Ovchinikova G."/>
            <person name="Pati A."/>
            <person name="Chen A."/>
            <person name="Palaniappan K."/>
            <person name="Land M."/>
            <person name="Hauser L."/>
            <person name="Brambilla E.M."/>
            <person name="Rohde M."/>
            <person name="Spring S."/>
            <person name="Sikorski J."/>
            <person name="Goker M."/>
            <person name="Woyke T."/>
            <person name="Bristow J."/>
            <person name="Eisen J.A."/>
            <person name="Markowitz V."/>
            <person name="Hugenholtz P."/>
            <person name="Kyrpides N.C."/>
            <person name="Klenk H.P."/>
            <person name="Detter J.C."/>
        </authorList>
    </citation>
    <scope>NUCLEOTIDE SEQUENCE [LARGE SCALE GENOMIC DNA]</scope>
    <source>
        <strain evidence="3">DSM 8271 / FlGlyR</strain>
    </source>
</reference>
<sequence>MSKKHPAKTKDLRQEIPKELSLESEPHTTTAWSQAQYFKPESNVAIPPLQDTIDAKGWVDNESKK</sequence>
<dbReference type="AlphaFoldDB" id="F0SW51"/>
<dbReference type="HOGENOM" id="CLU_2848298_0_0_9"/>
<evidence type="ECO:0000313" key="2">
    <source>
        <dbReference type="EMBL" id="ADY54537.1"/>
    </source>
</evidence>
<evidence type="ECO:0008006" key="4">
    <source>
        <dbReference type="Google" id="ProtNLM"/>
    </source>
</evidence>
<protein>
    <recommendedName>
        <fullName evidence="4">DUF3787 domain-containing protein</fullName>
    </recommendedName>
</protein>
<proteinExistence type="predicted"/>
<reference evidence="3" key="2">
    <citation type="submission" date="2011-02" db="EMBL/GenBank/DDBJ databases">
        <title>The complete genome of Syntrophobotulus glycolicus DSM 8271.</title>
        <authorList>
            <person name="Lucas S."/>
            <person name="Copeland A."/>
            <person name="Lapidus A."/>
            <person name="Bruce D."/>
            <person name="Goodwin L."/>
            <person name="Pitluck S."/>
            <person name="Kyrpides N."/>
            <person name="Mavromatis K."/>
            <person name="Pagani I."/>
            <person name="Ivanova N."/>
            <person name="Mikhailova N."/>
            <person name="Chertkov O."/>
            <person name="Held B."/>
            <person name="Detter J.C."/>
            <person name="Tapia R."/>
            <person name="Han C."/>
            <person name="Land M."/>
            <person name="Hauser L."/>
            <person name="Markowitz V."/>
            <person name="Cheng J.-F."/>
            <person name="Hugenholtz P."/>
            <person name="Woyke T."/>
            <person name="Wu D."/>
            <person name="Spring S."/>
            <person name="Schroeder M."/>
            <person name="Brambilla E."/>
            <person name="Klenk H.-P."/>
            <person name="Eisen J.A."/>
        </authorList>
    </citation>
    <scope>NUCLEOTIDE SEQUENCE [LARGE SCALE GENOMIC DNA]</scope>
    <source>
        <strain evidence="3">DSM 8271 / FlGlyR</strain>
    </source>
</reference>
<dbReference type="KEGG" id="sgy:Sgly_0166"/>
<dbReference type="InterPro" id="IPR024209">
    <property type="entry name" value="CDIF630_02480-like"/>
</dbReference>
<organism evidence="2 3">
    <name type="scientific">Syntrophobotulus glycolicus (strain DSM 8271 / FlGlyR)</name>
    <dbReference type="NCBI Taxonomy" id="645991"/>
    <lineage>
        <taxon>Bacteria</taxon>
        <taxon>Bacillati</taxon>
        <taxon>Bacillota</taxon>
        <taxon>Clostridia</taxon>
        <taxon>Eubacteriales</taxon>
        <taxon>Desulfitobacteriaceae</taxon>
        <taxon>Syntrophobotulus</taxon>
    </lineage>
</organism>
<gene>
    <name evidence="2" type="ordered locus">Sgly_0166</name>
</gene>
<name>F0SW51_SYNGF</name>
<evidence type="ECO:0000313" key="3">
    <source>
        <dbReference type="Proteomes" id="UP000007488"/>
    </source>
</evidence>
<dbReference type="RefSeq" id="WP_013623408.1">
    <property type="nucleotide sequence ID" value="NC_015172.1"/>
</dbReference>
<dbReference type="STRING" id="645991.Sgly_0166"/>
<evidence type="ECO:0000256" key="1">
    <source>
        <dbReference type="SAM" id="MobiDB-lite"/>
    </source>
</evidence>